<dbReference type="Proteomes" id="UP000245631">
    <property type="component" value="Unassembled WGS sequence"/>
</dbReference>
<organism evidence="2 3">
    <name type="scientific">Rhizobium loti</name>
    <name type="common">Mesorhizobium loti</name>
    <dbReference type="NCBI Taxonomy" id="381"/>
    <lineage>
        <taxon>Bacteria</taxon>
        <taxon>Pseudomonadati</taxon>
        <taxon>Pseudomonadota</taxon>
        <taxon>Alphaproteobacteria</taxon>
        <taxon>Hyphomicrobiales</taxon>
        <taxon>Phyllobacteriaceae</taxon>
        <taxon>Mesorhizobium</taxon>
    </lineage>
</organism>
<evidence type="ECO:0000313" key="2">
    <source>
        <dbReference type="EMBL" id="PWJ94735.1"/>
    </source>
</evidence>
<dbReference type="InterPro" id="IPR013783">
    <property type="entry name" value="Ig-like_fold"/>
</dbReference>
<reference evidence="2 3" key="1">
    <citation type="submission" date="2018-05" db="EMBL/GenBank/DDBJ databases">
        <title>Genomic Encyclopedia of Type Strains, Phase IV (KMG-IV): sequencing the most valuable type-strain genomes for metagenomic binning, comparative biology and taxonomic classification.</title>
        <authorList>
            <person name="Goeker M."/>
        </authorList>
    </citation>
    <scope>NUCLEOTIDE SEQUENCE [LARGE SCALE GENOMIC DNA]</scope>
    <source>
        <strain evidence="2 3">DSM 2626</strain>
    </source>
</reference>
<dbReference type="EMBL" id="QGGH01000001">
    <property type="protein sequence ID" value="PWJ94735.1"/>
    <property type="molecule type" value="Genomic_DNA"/>
</dbReference>
<gene>
    <name evidence="2" type="ORF">C8D77_1011421</name>
</gene>
<dbReference type="Gene3D" id="2.60.40.10">
    <property type="entry name" value="Immunoglobulins"/>
    <property type="match status" value="1"/>
</dbReference>
<evidence type="ECO:0000313" key="3">
    <source>
        <dbReference type="Proteomes" id="UP000245631"/>
    </source>
</evidence>
<keyword evidence="1" id="KW-0812">Transmembrane</keyword>
<dbReference type="SUPFAM" id="SSF117074">
    <property type="entry name" value="Hypothetical protein PA1324"/>
    <property type="match status" value="1"/>
</dbReference>
<name>A0A8E2WKH5_RHILI</name>
<dbReference type="GeneID" id="61050749"/>
<feature type="transmembrane region" description="Helical" evidence="1">
    <location>
        <begin position="6"/>
        <end position="27"/>
    </location>
</feature>
<keyword evidence="1" id="KW-1133">Transmembrane helix</keyword>
<comment type="caution">
    <text evidence="2">The sequence shown here is derived from an EMBL/GenBank/DDBJ whole genome shotgun (WGS) entry which is preliminary data.</text>
</comment>
<dbReference type="RefSeq" id="WP_109660549.1">
    <property type="nucleotide sequence ID" value="NZ_QGGH01000001.1"/>
</dbReference>
<evidence type="ECO:0008006" key="4">
    <source>
        <dbReference type="Google" id="ProtNLM"/>
    </source>
</evidence>
<keyword evidence="1" id="KW-0472">Membrane</keyword>
<proteinExistence type="predicted"/>
<protein>
    <recommendedName>
        <fullName evidence="4">SD-repeat containing protein B domain-containing protein</fullName>
    </recommendedName>
</protein>
<dbReference type="AlphaFoldDB" id="A0A8E2WKH5"/>
<accession>A0A8E2WKH5</accession>
<sequence length="398" mass="43049">MFDLGPVGIVLAIVVLAAAAAVFRLLWQRRSRRKGRRLANPADDYSVRSDWSGSGGTLNYSSFVYFDVDRDGKYGVGDRPMAGIMVRLYDEAGKFTASARTNNAGFANFPMSVKRRKAVIRAPGNWRFAVSVPPGWQAKSENDIQSRHLLSMPGSPAGLVSHEMLQPVGLAPPRRLGGRVGGDGSAILSVMRNGHVLETRPLAPGAAFSVDVSDDADTVSISGGGLERRLALSPYPADLGLLSPQTACIAADAALETIDFDDVTSRTFRKIPSGYAGLAWRNLNAMARDYTKDSQGYVNGNVSGDHVVYTSSGLPAEFSSEQPFGFHSVMLSAAWLKSEGEVALIESWLGEQLISSDQVTLSALTPLHYAPMLKAVTRVRLSTKHYWQMVLDDLVLTR</sequence>
<evidence type="ECO:0000256" key="1">
    <source>
        <dbReference type="SAM" id="Phobius"/>
    </source>
</evidence>